<keyword evidence="3" id="KW-0411">Iron-sulfur</keyword>
<evidence type="ECO:0000256" key="3">
    <source>
        <dbReference type="ARBA" id="ARBA00023014"/>
    </source>
</evidence>
<evidence type="ECO:0000313" key="5">
    <source>
        <dbReference type="EMBL" id="GAA3610670.1"/>
    </source>
</evidence>
<dbReference type="Proteomes" id="UP001501490">
    <property type="component" value="Unassembled WGS sequence"/>
</dbReference>
<dbReference type="EMBL" id="BAABAB010000007">
    <property type="protein sequence ID" value="GAA3610670.1"/>
    <property type="molecule type" value="Genomic_DNA"/>
</dbReference>
<evidence type="ECO:0000256" key="1">
    <source>
        <dbReference type="ARBA" id="ARBA00001974"/>
    </source>
</evidence>
<dbReference type="InterPro" id="IPR039261">
    <property type="entry name" value="FNR_nucleotide-bd"/>
</dbReference>
<dbReference type="InterPro" id="IPR017938">
    <property type="entry name" value="Riboflavin_synthase-like_b-brl"/>
</dbReference>
<dbReference type="Pfam" id="PF00175">
    <property type="entry name" value="NAD_binding_1"/>
    <property type="match status" value="1"/>
</dbReference>
<dbReference type="SUPFAM" id="SSF52343">
    <property type="entry name" value="Ferredoxin reductase-like, C-terminal NADP-linked domain"/>
    <property type="match status" value="1"/>
</dbReference>
<comment type="cofactor">
    <cofactor evidence="1">
        <name>FAD</name>
        <dbReference type="ChEBI" id="CHEBI:57692"/>
    </cofactor>
</comment>
<keyword evidence="2" id="KW-0408">Iron</keyword>
<keyword evidence="2" id="KW-0001">2Fe-2S</keyword>
<protein>
    <submittedName>
        <fullName evidence="5">Ferredoxin reductase</fullName>
    </submittedName>
</protein>
<dbReference type="InterPro" id="IPR017927">
    <property type="entry name" value="FAD-bd_FR_type"/>
</dbReference>
<dbReference type="Gene3D" id="3.40.50.80">
    <property type="entry name" value="Nucleotide-binding domain of ferredoxin-NADP reductase (FNR) module"/>
    <property type="match status" value="1"/>
</dbReference>
<dbReference type="PRINTS" id="PR00410">
    <property type="entry name" value="PHEHYDRXLASE"/>
</dbReference>
<keyword evidence="2" id="KW-0479">Metal-binding</keyword>
<dbReference type="RefSeq" id="WP_344802072.1">
    <property type="nucleotide sequence ID" value="NZ_BAABAB010000007.1"/>
</dbReference>
<name>A0ABP6ZIA6_9ACTN</name>
<gene>
    <name evidence="5" type="ORF">GCM10022236_10440</name>
</gene>
<evidence type="ECO:0000259" key="4">
    <source>
        <dbReference type="PROSITE" id="PS51384"/>
    </source>
</evidence>
<reference evidence="6" key="1">
    <citation type="journal article" date="2019" name="Int. J. Syst. Evol. Microbiol.">
        <title>The Global Catalogue of Microorganisms (GCM) 10K type strain sequencing project: providing services to taxonomists for standard genome sequencing and annotation.</title>
        <authorList>
            <consortium name="The Broad Institute Genomics Platform"/>
            <consortium name="The Broad Institute Genome Sequencing Center for Infectious Disease"/>
            <person name="Wu L."/>
            <person name="Ma J."/>
        </authorList>
    </citation>
    <scope>NUCLEOTIDE SEQUENCE [LARGE SCALE GENOMIC DNA]</scope>
    <source>
        <strain evidence="6">JCM 16929</strain>
    </source>
</reference>
<dbReference type="PROSITE" id="PS51384">
    <property type="entry name" value="FAD_FR"/>
    <property type="match status" value="1"/>
</dbReference>
<dbReference type="PANTHER" id="PTHR47354">
    <property type="entry name" value="NADH OXIDOREDUCTASE HCR"/>
    <property type="match status" value="1"/>
</dbReference>
<dbReference type="InterPro" id="IPR001433">
    <property type="entry name" value="OxRdtase_FAD/NAD-bd"/>
</dbReference>
<evidence type="ECO:0000313" key="6">
    <source>
        <dbReference type="Proteomes" id="UP001501490"/>
    </source>
</evidence>
<dbReference type="InterPro" id="IPR050415">
    <property type="entry name" value="MRET"/>
</dbReference>
<dbReference type="SUPFAM" id="SSF63380">
    <property type="entry name" value="Riboflavin synthase domain-like"/>
    <property type="match status" value="1"/>
</dbReference>
<dbReference type="Gene3D" id="2.40.30.10">
    <property type="entry name" value="Translation factors"/>
    <property type="match status" value="1"/>
</dbReference>
<dbReference type="InterPro" id="IPR008333">
    <property type="entry name" value="Cbr1-like_FAD-bd_dom"/>
</dbReference>
<evidence type="ECO:0000256" key="2">
    <source>
        <dbReference type="ARBA" id="ARBA00022714"/>
    </source>
</evidence>
<proteinExistence type="predicted"/>
<dbReference type="PANTHER" id="PTHR47354:SF5">
    <property type="entry name" value="PROTEIN RFBI"/>
    <property type="match status" value="1"/>
</dbReference>
<dbReference type="Pfam" id="PF00970">
    <property type="entry name" value="FAD_binding_6"/>
    <property type="match status" value="1"/>
</dbReference>
<keyword evidence="6" id="KW-1185">Reference proteome</keyword>
<feature type="domain" description="FAD-binding FR-type" evidence="4">
    <location>
        <begin position="1"/>
        <end position="94"/>
    </location>
</feature>
<accession>A0ABP6ZIA6</accession>
<sequence>MEVAHPNARAVVLRVEVPQRLDHLPGQHYVIRLRAEDGYTASRSYSLASAPDEEVLEFYVEELADGEVSPYLAEAVEVGDELELRGPIGGWFVWDGRTPAVGIGGGTGVVPLVSMLRHARRLGTEGLFHLAVGARTLAELPYADELGEAHAAVALSRERSAAGRPAGRLAAAEIAPFVDPQSTYYICGSAGFAEAASELLMSLGIPPGAVRVERFGPSG</sequence>
<organism evidence="5 6">
    <name type="scientific">Microlunatus ginsengisoli</name>
    <dbReference type="NCBI Taxonomy" id="363863"/>
    <lineage>
        <taxon>Bacteria</taxon>
        <taxon>Bacillati</taxon>
        <taxon>Actinomycetota</taxon>
        <taxon>Actinomycetes</taxon>
        <taxon>Propionibacteriales</taxon>
        <taxon>Propionibacteriaceae</taxon>
        <taxon>Microlunatus</taxon>
    </lineage>
</organism>
<comment type="caution">
    <text evidence="5">The sequence shown here is derived from an EMBL/GenBank/DDBJ whole genome shotgun (WGS) entry which is preliminary data.</text>
</comment>